<comment type="caution">
    <text evidence="2">The sequence shown here is derived from an EMBL/GenBank/DDBJ whole genome shotgun (WGS) entry which is preliminary data.</text>
</comment>
<proteinExistence type="predicted"/>
<feature type="transmembrane region" description="Helical" evidence="1">
    <location>
        <begin position="179"/>
        <end position="200"/>
    </location>
</feature>
<evidence type="ECO:0000256" key="1">
    <source>
        <dbReference type="SAM" id="Phobius"/>
    </source>
</evidence>
<dbReference type="RefSeq" id="WP_349139709.1">
    <property type="nucleotide sequence ID" value="NZ_JBBMFT010000003.1"/>
</dbReference>
<dbReference type="Pfam" id="PF07907">
    <property type="entry name" value="YibE_F"/>
    <property type="match status" value="1"/>
</dbReference>
<gene>
    <name evidence="2" type="ORF">WMO45_06290</name>
</gene>
<keyword evidence="3" id="KW-1185">Reference proteome</keyword>
<feature type="transmembrane region" description="Helical" evidence="1">
    <location>
        <begin position="12"/>
        <end position="33"/>
    </location>
</feature>
<keyword evidence="1" id="KW-0812">Transmembrane</keyword>
<reference evidence="2 3" key="1">
    <citation type="submission" date="2024-03" db="EMBL/GenBank/DDBJ databases">
        <title>Human intestinal bacterial collection.</title>
        <authorList>
            <person name="Pauvert C."/>
            <person name="Hitch T.C.A."/>
            <person name="Clavel T."/>
        </authorList>
    </citation>
    <scope>NUCLEOTIDE SEQUENCE [LARGE SCALE GENOMIC DNA]</scope>
    <source>
        <strain evidence="2 3">CLA-AP-H34</strain>
    </source>
</reference>
<dbReference type="EMBL" id="JBBMFT010000003">
    <property type="protein sequence ID" value="MEQ2456128.1"/>
    <property type="molecule type" value="Genomic_DNA"/>
</dbReference>
<feature type="transmembrane region" description="Helical" evidence="1">
    <location>
        <begin position="255"/>
        <end position="283"/>
    </location>
</feature>
<dbReference type="PANTHER" id="PTHR41771:SF1">
    <property type="entry name" value="MEMBRANE PROTEIN"/>
    <property type="match status" value="1"/>
</dbReference>
<keyword evidence="1" id="KW-1133">Transmembrane helix</keyword>
<evidence type="ECO:0000313" key="3">
    <source>
        <dbReference type="Proteomes" id="UP001440599"/>
    </source>
</evidence>
<name>A0ABV1ES95_9FIRM</name>
<feature type="transmembrane region" description="Helical" evidence="1">
    <location>
        <begin position="128"/>
        <end position="146"/>
    </location>
</feature>
<feature type="transmembrane region" description="Helical" evidence="1">
    <location>
        <begin position="153"/>
        <end position="173"/>
    </location>
</feature>
<dbReference type="PANTHER" id="PTHR41771">
    <property type="entry name" value="MEMBRANE PROTEIN-RELATED"/>
    <property type="match status" value="1"/>
</dbReference>
<protein>
    <submittedName>
        <fullName evidence="2">YibE/F family protein</fullName>
    </submittedName>
</protein>
<keyword evidence="1" id="KW-0472">Membrane</keyword>
<evidence type="ECO:0000313" key="2">
    <source>
        <dbReference type="EMBL" id="MEQ2456128.1"/>
    </source>
</evidence>
<dbReference type="Proteomes" id="UP001440599">
    <property type="component" value="Unassembled WGS sequence"/>
</dbReference>
<feature type="transmembrane region" description="Helical" evidence="1">
    <location>
        <begin position="212"/>
        <end position="235"/>
    </location>
</feature>
<sequence>MKRHLTPAALRYHAPVAVCLLAILALLLLPTGFEGALVYQEAERCTALVTETDDSSIIDTGLVRSGEQRCTLELLDGAFAGQTVTGINMLNGSLEQDKLFTPGDKALVVVSHNGDTITNVTMSDHYRLGWEAVLAALFALFLILFAGRTGVRAIASFVLTVLTLWKVMVPLYLKGYNPIWVGLILTLFLTVLIIALVYGFDRRCAAAVSGSCLGILVTCVLGILFTDLFQIHGAVMSYSESLLYAGYQHLNLTQIFMASIFIGASGAVMDLSVDICSAVHEVVEKRPDISRWEAARSGMNVGRAAMGTMTTTLLLAYSGGYVALLMVFMAQGTPIDNILNYKYVASEIIHTVVGSFGLVTVAPFTALTSGFLLAKGKQTVPLDAKEAAE</sequence>
<organism evidence="2 3">
    <name type="scientific">Flavonifractor hominis</name>
    <dbReference type="NCBI Taxonomy" id="3133178"/>
    <lineage>
        <taxon>Bacteria</taxon>
        <taxon>Bacillati</taxon>
        <taxon>Bacillota</taxon>
        <taxon>Clostridia</taxon>
        <taxon>Eubacteriales</taxon>
        <taxon>Oscillospiraceae</taxon>
        <taxon>Flavonifractor</taxon>
    </lineage>
</organism>
<dbReference type="InterPro" id="IPR012507">
    <property type="entry name" value="YibE_F"/>
</dbReference>
<feature type="transmembrane region" description="Helical" evidence="1">
    <location>
        <begin position="348"/>
        <end position="374"/>
    </location>
</feature>
<feature type="transmembrane region" description="Helical" evidence="1">
    <location>
        <begin position="304"/>
        <end position="328"/>
    </location>
</feature>
<accession>A0ABV1ES95</accession>